<dbReference type="AlphaFoldDB" id="E6QQN5"/>
<organism evidence="2">
    <name type="scientific">mine drainage metagenome</name>
    <dbReference type="NCBI Taxonomy" id="410659"/>
    <lineage>
        <taxon>unclassified sequences</taxon>
        <taxon>metagenomes</taxon>
        <taxon>ecological metagenomes</taxon>
    </lineage>
</organism>
<dbReference type="GO" id="GO:0004316">
    <property type="term" value="F:3-oxoacyl-[acyl-carrier-protein] reductase (NADPH) activity"/>
    <property type="evidence" value="ECO:0007669"/>
    <property type="project" value="UniProtKB-EC"/>
</dbReference>
<dbReference type="EMBL" id="CABR01000037">
    <property type="protein sequence ID" value="CBI09556.1"/>
    <property type="molecule type" value="Genomic_DNA"/>
</dbReference>
<protein>
    <submittedName>
        <fullName evidence="2">3-oxoacyl-(Acyl-carrier-protein) reductase</fullName>
        <ecNumber evidence="2">1.1.1.100</ecNumber>
    </submittedName>
</protein>
<evidence type="ECO:0000256" key="1">
    <source>
        <dbReference type="ARBA" id="ARBA00006484"/>
    </source>
</evidence>
<dbReference type="PANTHER" id="PTHR42879:SF2">
    <property type="entry name" value="3-OXOACYL-[ACYL-CARRIER-PROTEIN] REDUCTASE FABG"/>
    <property type="match status" value="1"/>
</dbReference>
<dbReference type="EC" id="1.1.1.100" evidence="2"/>
<gene>
    <name evidence="2" type="ORF">CARN7_0289</name>
</gene>
<dbReference type="SUPFAM" id="SSF51735">
    <property type="entry name" value="NAD(P)-binding Rossmann-fold domains"/>
    <property type="match status" value="1"/>
</dbReference>
<dbReference type="InterPro" id="IPR036291">
    <property type="entry name" value="NAD(P)-bd_dom_sf"/>
</dbReference>
<dbReference type="InterPro" id="IPR050259">
    <property type="entry name" value="SDR"/>
</dbReference>
<dbReference type="InterPro" id="IPR002347">
    <property type="entry name" value="SDR_fam"/>
</dbReference>
<proteinExistence type="inferred from homology"/>
<keyword evidence="2" id="KW-0560">Oxidoreductase</keyword>
<dbReference type="PANTHER" id="PTHR42879">
    <property type="entry name" value="3-OXOACYL-(ACYL-CARRIER-PROTEIN) REDUCTASE"/>
    <property type="match status" value="1"/>
</dbReference>
<sequence>MTRAMPEAARTGLLNMIPLGKLGHVEDIAHAVGFLASNEAGYITGTTLHVNGGMVMD</sequence>
<name>E6QQN5_9ZZZZ</name>
<comment type="caution">
    <text evidence="2">The sequence shown here is derived from an EMBL/GenBank/DDBJ whole genome shotgun (WGS) entry which is preliminary data.</text>
</comment>
<dbReference type="Pfam" id="PF13561">
    <property type="entry name" value="adh_short_C2"/>
    <property type="match status" value="1"/>
</dbReference>
<comment type="similarity">
    <text evidence="1">Belongs to the short-chain dehydrogenases/reductases (SDR) family.</text>
</comment>
<dbReference type="Gene3D" id="3.40.50.720">
    <property type="entry name" value="NAD(P)-binding Rossmann-like Domain"/>
    <property type="match status" value="1"/>
</dbReference>
<reference evidence="2" key="1">
    <citation type="submission" date="2009-10" db="EMBL/GenBank/DDBJ databases">
        <title>Diversity of trophic interactions inside an arsenic-rich microbial ecosystem.</title>
        <authorList>
            <person name="Bertin P.N."/>
            <person name="Heinrich-Salmeron A."/>
            <person name="Pelletier E."/>
            <person name="Goulhen-Chollet F."/>
            <person name="Arsene-Ploetze F."/>
            <person name="Gallien S."/>
            <person name="Calteau A."/>
            <person name="Vallenet D."/>
            <person name="Casiot C."/>
            <person name="Chane-Woon-Ming B."/>
            <person name="Giloteaux L."/>
            <person name="Barakat M."/>
            <person name="Bonnefoy V."/>
            <person name="Bruneel O."/>
            <person name="Chandler M."/>
            <person name="Cleiss J."/>
            <person name="Duran R."/>
            <person name="Elbaz-Poulichet F."/>
            <person name="Fonknechten N."/>
            <person name="Lauga B."/>
            <person name="Mornico D."/>
            <person name="Ortet P."/>
            <person name="Schaeffer C."/>
            <person name="Siguier P."/>
            <person name="Alexander Thil Smith A."/>
            <person name="Van Dorsselaer A."/>
            <person name="Weissenbach J."/>
            <person name="Medigue C."/>
            <person name="Le Paslier D."/>
        </authorList>
    </citation>
    <scope>NUCLEOTIDE SEQUENCE</scope>
</reference>
<accession>E6QQN5</accession>
<evidence type="ECO:0000313" key="2">
    <source>
        <dbReference type="EMBL" id="CBI09556.1"/>
    </source>
</evidence>